<dbReference type="InterPro" id="IPR005269">
    <property type="entry name" value="LOG"/>
</dbReference>
<dbReference type="SUPFAM" id="SSF102405">
    <property type="entry name" value="MCP/YpsA-like"/>
    <property type="match status" value="1"/>
</dbReference>
<organism evidence="3 4">
    <name type="scientific">Crossiella equi</name>
    <dbReference type="NCBI Taxonomy" id="130796"/>
    <lineage>
        <taxon>Bacteria</taxon>
        <taxon>Bacillati</taxon>
        <taxon>Actinomycetota</taxon>
        <taxon>Actinomycetes</taxon>
        <taxon>Pseudonocardiales</taxon>
        <taxon>Pseudonocardiaceae</taxon>
        <taxon>Crossiella</taxon>
    </lineage>
</organism>
<dbReference type="NCBIfam" id="TIGR00730">
    <property type="entry name" value="Rossman fold protein, TIGR00730 family"/>
    <property type="match status" value="1"/>
</dbReference>
<dbReference type="PANTHER" id="PTHR31223">
    <property type="entry name" value="LOG FAMILY PROTEIN YJL055W"/>
    <property type="match status" value="1"/>
</dbReference>
<comment type="catalytic activity">
    <reaction evidence="2">
        <text>9-ribosyl-trans-zeatin 5'-phosphate + H2O = trans-zeatin + D-ribose 5-phosphate</text>
        <dbReference type="Rhea" id="RHEA:48564"/>
        <dbReference type="ChEBI" id="CHEBI:15377"/>
        <dbReference type="ChEBI" id="CHEBI:16522"/>
        <dbReference type="ChEBI" id="CHEBI:78346"/>
        <dbReference type="ChEBI" id="CHEBI:87947"/>
        <dbReference type="EC" id="3.2.2.n1"/>
    </reaction>
</comment>
<sequence length="181" mass="19647">MRVCVYCGSSPGKGGKYVEAARHLGTVLAEQGVELVYGGASVGTMGVVADAALAAGGRVQGVIPQGLWDREIAHQGLTELHLVADMHERKAKMAALSDAFIALPGGLGTFEELFEMWTWAMLGIHAKPLALLDVDGYYTKLNEFLDHARDEQFIQPRFRDLVFTESDPLRVLKTFAERGAA</sequence>
<dbReference type="Proteomes" id="UP001519363">
    <property type="component" value="Unassembled WGS sequence"/>
</dbReference>
<evidence type="ECO:0000256" key="1">
    <source>
        <dbReference type="ARBA" id="ARBA00006763"/>
    </source>
</evidence>
<gene>
    <name evidence="3" type="ORF">JOF53_005323</name>
</gene>
<dbReference type="EC" id="3.2.2.n1" evidence="2"/>
<reference evidence="3 4" key="1">
    <citation type="submission" date="2021-03" db="EMBL/GenBank/DDBJ databases">
        <title>Sequencing the genomes of 1000 actinobacteria strains.</title>
        <authorList>
            <person name="Klenk H.-P."/>
        </authorList>
    </citation>
    <scope>NUCLEOTIDE SEQUENCE [LARGE SCALE GENOMIC DNA]</scope>
    <source>
        <strain evidence="3 4">DSM 44580</strain>
    </source>
</reference>
<keyword evidence="2" id="KW-0203">Cytokinin biosynthesis</keyword>
<name>A0ABS5AJ89_9PSEU</name>
<evidence type="ECO:0000313" key="4">
    <source>
        <dbReference type="Proteomes" id="UP001519363"/>
    </source>
</evidence>
<dbReference type="Gene3D" id="3.40.50.450">
    <property type="match status" value="1"/>
</dbReference>
<proteinExistence type="inferred from homology"/>
<protein>
    <recommendedName>
        <fullName evidence="2">Cytokinin riboside 5'-monophosphate phosphoribohydrolase</fullName>
        <ecNumber evidence="2">3.2.2.n1</ecNumber>
    </recommendedName>
</protein>
<comment type="similarity">
    <text evidence="1 2">Belongs to the LOG family.</text>
</comment>
<evidence type="ECO:0000256" key="2">
    <source>
        <dbReference type="RuleBase" id="RU363015"/>
    </source>
</evidence>
<dbReference type="InterPro" id="IPR031100">
    <property type="entry name" value="LOG_fam"/>
</dbReference>
<comment type="caution">
    <text evidence="3">The sequence shown here is derived from an EMBL/GenBank/DDBJ whole genome shotgun (WGS) entry which is preliminary data.</text>
</comment>
<dbReference type="Pfam" id="PF03641">
    <property type="entry name" value="Lysine_decarbox"/>
    <property type="match status" value="1"/>
</dbReference>
<comment type="catalytic activity">
    <reaction evidence="2">
        <text>N(6)-(dimethylallyl)adenosine 5'-phosphate + H2O = N(6)-dimethylallyladenine + D-ribose 5-phosphate</text>
        <dbReference type="Rhea" id="RHEA:48560"/>
        <dbReference type="ChEBI" id="CHEBI:15377"/>
        <dbReference type="ChEBI" id="CHEBI:17660"/>
        <dbReference type="ChEBI" id="CHEBI:57526"/>
        <dbReference type="ChEBI" id="CHEBI:78346"/>
        <dbReference type="EC" id="3.2.2.n1"/>
    </reaction>
</comment>
<dbReference type="EMBL" id="JAGIOO010000001">
    <property type="protein sequence ID" value="MBP2476451.1"/>
    <property type="molecule type" value="Genomic_DNA"/>
</dbReference>
<keyword evidence="4" id="KW-1185">Reference proteome</keyword>
<dbReference type="PANTHER" id="PTHR31223:SF70">
    <property type="entry name" value="LOG FAMILY PROTEIN YJL055W"/>
    <property type="match status" value="1"/>
</dbReference>
<keyword evidence="2" id="KW-0378">Hydrolase</keyword>
<evidence type="ECO:0000313" key="3">
    <source>
        <dbReference type="EMBL" id="MBP2476451.1"/>
    </source>
</evidence>
<accession>A0ABS5AJ89</accession>